<accession>A0A5C5U5H8</accession>
<sequence length="137" mass="14358">MTQQRRPASLALAAGLLLLGSLGIAAAWVLVAMALDSQSSWMALVAAADAALIVRLARLRPGFGRALCGVLATLLAILAANWGIVAAWLGRHMGLLPWDSMLKLGPDFAWLLMRLSNTATDLAWMAAALVVAALASR</sequence>
<proteinExistence type="predicted"/>
<organism evidence="2 3">
    <name type="scientific">Luteimonas marina</name>
    <dbReference type="NCBI Taxonomy" id="488485"/>
    <lineage>
        <taxon>Bacteria</taxon>
        <taxon>Pseudomonadati</taxon>
        <taxon>Pseudomonadota</taxon>
        <taxon>Gammaproteobacteria</taxon>
        <taxon>Lysobacterales</taxon>
        <taxon>Lysobacteraceae</taxon>
        <taxon>Luteimonas</taxon>
    </lineage>
</organism>
<keyword evidence="3" id="KW-1185">Reference proteome</keyword>
<evidence type="ECO:0000313" key="2">
    <source>
        <dbReference type="EMBL" id="TWT21287.1"/>
    </source>
</evidence>
<comment type="caution">
    <text evidence="2">The sequence shown here is derived from an EMBL/GenBank/DDBJ whole genome shotgun (WGS) entry which is preliminary data.</text>
</comment>
<evidence type="ECO:0000256" key="1">
    <source>
        <dbReference type="SAM" id="Phobius"/>
    </source>
</evidence>
<evidence type="ECO:0000313" key="3">
    <source>
        <dbReference type="Proteomes" id="UP000319980"/>
    </source>
</evidence>
<feature type="transmembrane region" description="Helical" evidence="1">
    <location>
        <begin position="66"/>
        <end position="89"/>
    </location>
</feature>
<feature type="transmembrane region" description="Helical" evidence="1">
    <location>
        <begin position="109"/>
        <end position="135"/>
    </location>
</feature>
<keyword evidence="1" id="KW-0472">Membrane</keyword>
<dbReference type="RefSeq" id="WP_146386864.1">
    <property type="nucleotide sequence ID" value="NZ_VOHK01000003.1"/>
</dbReference>
<name>A0A5C5U5H8_9GAMM</name>
<dbReference type="AlphaFoldDB" id="A0A5C5U5H8"/>
<keyword evidence="1" id="KW-0812">Transmembrane</keyword>
<reference evidence="2 3" key="1">
    <citation type="journal article" date="2008" name="Int. J. Syst. Evol. Microbiol.">
        <title>Luteimonas marina sp. nov., isolated from seawater.</title>
        <authorList>
            <person name="Baik K.S."/>
            <person name="Park S.C."/>
            <person name="Kim M.S."/>
            <person name="Kim E.M."/>
            <person name="Park C."/>
            <person name="Chun J."/>
            <person name="Seong C.N."/>
        </authorList>
    </citation>
    <scope>NUCLEOTIDE SEQUENCE [LARGE SCALE GENOMIC DNA]</scope>
    <source>
        <strain evidence="2 3">FR1330</strain>
    </source>
</reference>
<gene>
    <name evidence="2" type="ORF">FQY83_07990</name>
</gene>
<protein>
    <submittedName>
        <fullName evidence="2">Uncharacterized protein</fullName>
    </submittedName>
</protein>
<feature type="transmembrane region" description="Helical" evidence="1">
    <location>
        <begin position="37"/>
        <end position="54"/>
    </location>
</feature>
<dbReference type="Proteomes" id="UP000319980">
    <property type="component" value="Unassembled WGS sequence"/>
</dbReference>
<dbReference type="EMBL" id="VOHK01000003">
    <property type="protein sequence ID" value="TWT21287.1"/>
    <property type="molecule type" value="Genomic_DNA"/>
</dbReference>
<keyword evidence="1" id="KW-1133">Transmembrane helix</keyword>
<dbReference type="OrthoDB" id="5975450at2"/>